<accession>A0A354YV74</accession>
<sequence>LRDEKDLIEAIKMGKVYPVAYNHSADVKWTVIPPIG</sequence>
<proteinExistence type="predicted"/>
<organism evidence="1 2">
    <name type="scientific">Syntrophomonas wolfei</name>
    <dbReference type="NCBI Taxonomy" id="863"/>
    <lineage>
        <taxon>Bacteria</taxon>
        <taxon>Bacillati</taxon>
        <taxon>Bacillota</taxon>
        <taxon>Clostridia</taxon>
        <taxon>Eubacteriales</taxon>
        <taxon>Syntrophomonadaceae</taxon>
        <taxon>Syntrophomonas</taxon>
    </lineage>
</organism>
<protein>
    <submittedName>
        <fullName evidence="1">Histidinol-phosphatase</fullName>
    </submittedName>
</protein>
<comment type="caution">
    <text evidence="1">The sequence shown here is derived from an EMBL/GenBank/DDBJ whole genome shotgun (WGS) entry which is preliminary data.</text>
</comment>
<reference evidence="1 2" key="1">
    <citation type="journal article" date="2018" name="Nat. Biotechnol.">
        <title>A standardized bacterial taxonomy based on genome phylogeny substantially revises the tree of life.</title>
        <authorList>
            <person name="Parks D.H."/>
            <person name="Chuvochina M."/>
            <person name="Waite D.W."/>
            <person name="Rinke C."/>
            <person name="Skarshewski A."/>
            <person name="Chaumeil P.A."/>
            <person name="Hugenholtz P."/>
        </authorList>
    </citation>
    <scope>NUCLEOTIDE SEQUENCE [LARGE SCALE GENOMIC DNA]</scope>
    <source>
        <strain evidence="1">UBA10948</strain>
    </source>
</reference>
<gene>
    <name evidence="1" type="ORF">DDZ44_04785</name>
</gene>
<dbReference type="AlphaFoldDB" id="A0A354YV74"/>
<dbReference type="Proteomes" id="UP000263273">
    <property type="component" value="Unassembled WGS sequence"/>
</dbReference>
<name>A0A354YV74_9FIRM</name>
<evidence type="ECO:0000313" key="1">
    <source>
        <dbReference type="EMBL" id="HBK53235.1"/>
    </source>
</evidence>
<dbReference type="EMBL" id="DNZF01000104">
    <property type="protein sequence ID" value="HBK53235.1"/>
    <property type="molecule type" value="Genomic_DNA"/>
</dbReference>
<evidence type="ECO:0000313" key="2">
    <source>
        <dbReference type="Proteomes" id="UP000263273"/>
    </source>
</evidence>
<feature type="non-terminal residue" evidence="1">
    <location>
        <position position="1"/>
    </location>
</feature>